<dbReference type="Proteomes" id="UP000580250">
    <property type="component" value="Unassembled WGS sequence"/>
</dbReference>
<comment type="caution">
    <text evidence="1">The sequence shown here is derived from an EMBL/GenBank/DDBJ whole genome shotgun (WGS) entry which is preliminary data.</text>
</comment>
<evidence type="ECO:0000313" key="1">
    <source>
        <dbReference type="EMBL" id="CAD2195074.1"/>
    </source>
</evidence>
<protein>
    <submittedName>
        <fullName evidence="1">Uncharacterized protein</fullName>
    </submittedName>
</protein>
<organism evidence="1 2">
    <name type="scientific">Meloidogyne enterolobii</name>
    <name type="common">Root-knot nematode worm</name>
    <name type="synonym">Meloidogyne mayaguensis</name>
    <dbReference type="NCBI Taxonomy" id="390850"/>
    <lineage>
        <taxon>Eukaryota</taxon>
        <taxon>Metazoa</taxon>
        <taxon>Ecdysozoa</taxon>
        <taxon>Nematoda</taxon>
        <taxon>Chromadorea</taxon>
        <taxon>Rhabditida</taxon>
        <taxon>Tylenchina</taxon>
        <taxon>Tylenchomorpha</taxon>
        <taxon>Tylenchoidea</taxon>
        <taxon>Meloidogynidae</taxon>
        <taxon>Meloidogyninae</taxon>
        <taxon>Meloidogyne</taxon>
    </lineage>
</organism>
<accession>A0A6V7X709</accession>
<dbReference type="EMBL" id="CAJEWN010001177">
    <property type="protein sequence ID" value="CAD2195074.1"/>
    <property type="molecule type" value="Genomic_DNA"/>
</dbReference>
<dbReference type="AlphaFoldDB" id="A0A6V7X709"/>
<name>A0A6V7X709_MELEN</name>
<proteinExistence type="predicted"/>
<sequence length="50" mass="5971">MYIMDFATFSWQPTTNWKRIDVPIFVDISRLLNLFCHLRVILIGTQHCLC</sequence>
<gene>
    <name evidence="1" type="ORF">MENT_LOCUS48139</name>
</gene>
<reference evidence="1 2" key="1">
    <citation type="submission" date="2020-08" db="EMBL/GenBank/DDBJ databases">
        <authorList>
            <person name="Koutsovoulos G."/>
            <person name="Danchin GJ E."/>
        </authorList>
    </citation>
    <scope>NUCLEOTIDE SEQUENCE [LARGE SCALE GENOMIC DNA]</scope>
</reference>
<evidence type="ECO:0000313" key="2">
    <source>
        <dbReference type="Proteomes" id="UP000580250"/>
    </source>
</evidence>